<dbReference type="InterPro" id="IPR035906">
    <property type="entry name" value="MetI-like_sf"/>
</dbReference>
<evidence type="ECO:0000256" key="1">
    <source>
        <dbReference type="ARBA" id="ARBA00004651"/>
    </source>
</evidence>
<evidence type="ECO:0000256" key="6">
    <source>
        <dbReference type="ARBA" id="ARBA00023136"/>
    </source>
</evidence>
<dbReference type="CDD" id="cd06261">
    <property type="entry name" value="TM_PBP2"/>
    <property type="match status" value="1"/>
</dbReference>
<dbReference type="EMBL" id="AWXA01000041">
    <property type="protein sequence ID" value="ERT58618.1"/>
    <property type="molecule type" value="Genomic_DNA"/>
</dbReference>
<gene>
    <name evidence="9" type="ORF">HMPREF1250_1823</name>
</gene>
<evidence type="ECO:0000313" key="10">
    <source>
        <dbReference type="Proteomes" id="UP000017090"/>
    </source>
</evidence>
<feature type="transmembrane region" description="Helical" evidence="7">
    <location>
        <begin position="153"/>
        <end position="179"/>
    </location>
</feature>
<keyword evidence="5 7" id="KW-1133">Transmembrane helix</keyword>
<dbReference type="GO" id="GO:0005886">
    <property type="term" value="C:plasma membrane"/>
    <property type="evidence" value="ECO:0007669"/>
    <property type="project" value="UniProtKB-SubCell"/>
</dbReference>
<sequence length="294" mass="32649">MNKDLLSKIMAWEGYLYLLPAILIMVIFIIYPFVQTIILSLHQTNVKGLMIHFKGLGNYIDLFSNPVFYHSIMITVVFVVITVCVGVFIGLTSALLCQKDFPGIRVFSATYAMPMAIASSGIALIFQIMLNQTNGIINMLSGAHIGWLTTPTYALLCVSFITGWLNSGVNFLYFCAGLASIDNSLYESASIDGADSIRKFLYITLPNLRPITFFVIVTNIIQAFQAFGQIKILTMGGPGEATNVLVYDIYKNAFITFRYGYASAESVTLFIIVMILTFAIFRLRAKGGQQHEKN</sequence>
<feature type="transmembrane region" description="Helical" evidence="7">
    <location>
        <begin position="67"/>
        <end position="97"/>
    </location>
</feature>
<dbReference type="Proteomes" id="UP000017090">
    <property type="component" value="Unassembled WGS sequence"/>
</dbReference>
<feature type="transmembrane region" description="Helical" evidence="7">
    <location>
        <begin position="12"/>
        <end position="34"/>
    </location>
</feature>
<keyword evidence="2 7" id="KW-0813">Transport</keyword>
<comment type="similarity">
    <text evidence="7">Belongs to the binding-protein-dependent transport system permease family.</text>
</comment>
<dbReference type="SUPFAM" id="SSF161098">
    <property type="entry name" value="MetI-like"/>
    <property type="match status" value="1"/>
</dbReference>
<dbReference type="AlphaFoldDB" id="U7UJH9"/>
<feature type="transmembrane region" description="Helical" evidence="7">
    <location>
        <begin position="200"/>
        <end position="221"/>
    </location>
</feature>
<accession>U7UJH9</accession>
<dbReference type="OrthoDB" id="152280at2"/>
<keyword evidence="4 7" id="KW-0812">Transmembrane</keyword>
<dbReference type="GO" id="GO:0055085">
    <property type="term" value="P:transmembrane transport"/>
    <property type="evidence" value="ECO:0007669"/>
    <property type="project" value="InterPro"/>
</dbReference>
<dbReference type="InterPro" id="IPR051393">
    <property type="entry name" value="ABC_transporter_permease"/>
</dbReference>
<evidence type="ECO:0000256" key="4">
    <source>
        <dbReference type="ARBA" id="ARBA00022692"/>
    </source>
</evidence>
<dbReference type="Pfam" id="PF00528">
    <property type="entry name" value="BPD_transp_1"/>
    <property type="match status" value="1"/>
</dbReference>
<dbReference type="PANTHER" id="PTHR30193:SF37">
    <property type="entry name" value="INNER MEMBRANE ABC TRANSPORTER PERMEASE PROTEIN YCJO"/>
    <property type="match status" value="1"/>
</dbReference>
<dbReference type="eggNOG" id="COG1175">
    <property type="taxonomic scope" value="Bacteria"/>
</dbReference>
<keyword evidence="6 7" id="KW-0472">Membrane</keyword>
<dbReference type="Gene3D" id="1.10.3720.10">
    <property type="entry name" value="MetI-like"/>
    <property type="match status" value="1"/>
</dbReference>
<dbReference type="InterPro" id="IPR000515">
    <property type="entry name" value="MetI-like"/>
</dbReference>
<dbReference type="PROSITE" id="PS50928">
    <property type="entry name" value="ABC_TM1"/>
    <property type="match status" value="1"/>
</dbReference>
<comment type="caution">
    <text evidence="9">The sequence shown here is derived from an EMBL/GenBank/DDBJ whole genome shotgun (WGS) entry which is preliminary data.</text>
</comment>
<proteinExistence type="inferred from homology"/>
<evidence type="ECO:0000256" key="2">
    <source>
        <dbReference type="ARBA" id="ARBA00022448"/>
    </source>
</evidence>
<feature type="domain" description="ABC transmembrane type-1" evidence="8">
    <location>
        <begin position="68"/>
        <end position="280"/>
    </location>
</feature>
<feature type="transmembrane region" description="Helical" evidence="7">
    <location>
        <begin position="259"/>
        <end position="281"/>
    </location>
</feature>
<feature type="transmembrane region" description="Helical" evidence="7">
    <location>
        <begin position="109"/>
        <end position="130"/>
    </location>
</feature>
<organism evidence="9 10">
    <name type="scientific">Megasphaera vaginalis</name>
    <name type="common">ex Srinivasan et al. 2021</name>
    <dbReference type="NCBI Taxonomy" id="1111454"/>
    <lineage>
        <taxon>Bacteria</taxon>
        <taxon>Bacillati</taxon>
        <taxon>Bacillota</taxon>
        <taxon>Negativicutes</taxon>
        <taxon>Veillonellales</taxon>
        <taxon>Veillonellaceae</taxon>
        <taxon>Megasphaera</taxon>
    </lineage>
</organism>
<evidence type="ECO:0000259" key="8">
    <source>
        <dbReference type="PROSITE" id="PS50928"/>
    </source>
</evidence>
<name>U7UJH9_9FIRM</name>
<keyword evidence="3" id="KW-1003">Cell membrane</keyword>
<protein>
    <submittedName>
        <fullName evidence="9">Putative transmembrane permease MsmF</fullName>
    </submittedName>
</protein>
<comment type="subcellular location">
    <subcellularLocation>
        <location evidence="1 7">Cell membrane</location>
        <topology evidence="1 7">Multi-pass membrane protein</topology>
    </subcellularLocation>
</comment>
<dbReference type="PANTHER" id="PTHR30193">
    <property type="entry name" value="ABC TRANSPORTER PERMEASE PROTEIN"/>
    <property type="match status" value="1"/>
</dbReference>
<reference evidence="9 10" key="1">
    <citation type="submission" date="2013-09" db="EMBL/GenBank/DDBJ databases">
        <authorList>
            <person name="Durkin A.S."/>
            <person name="Haft D.R."/>
            <person name="McCorrison J."/>
            <person name="Torralba M."/>
            <person name="Gillis M."/>
            <person name="Haft D.H."/>
            <person name="Methe B."/>
            <person name="Sutton G."/>
            <person name="Nelson K.E."/>
        </authorList>
    </citation>
    <scope>NUCLEOTIDE SEQUENCE [LARGE SCALE GENOMIC DNA]</scope>
    <source>
        <strain evidence="9 10">BV3C16-1</strain>
    </source>
</reference>
<dbReference type="PATRIC" id="fig|1111454.3.peg.1488"/>
<evidence type="ECO:0000313" key="9">
    <source>
        <dbReference type="EMBL" id="ERT58618.1"/>
    </source>
</evidence>
<dbReference type="STRING" id="1111454.HMPREF1250_1823"/>
<keyword evidence="10" id="KW-1185">Reference proteome</keyword>
<evidence type="ECO:0000256" key="7">
    <source>
        <dbReference type="RuleBase" id="RU363032"/>
    </source>
</evidence>
<evidence type="ECO:0000256" key="5">
    <source>
        <dbReference type="ARBA" id="ARBA00022989"/>
    </source>
</evidence>
<evidence type="ECO:0000256" key="3">
    <source>
        <dbReference type="ARBA" id="ARBA00022475"/>
    </source>
</evidence>
<dbReference type="RefSeq" id="WP_023053917.1">
    <property type="nucleotide sequence ID" value="NZ_AWXA01000041.1"/>
</dbReference>